<proteinExistence type="predicted"/>
<protein>
    <recommendedName>
        <fullName evidence="1">Alginate export domain-containing protein</fullName>
    </recommendedName>
</protein>
<dbReference type="EMBL" id="DQWQ01000101">
    <property type="protein sequence ID" value="HDD35623.1"/>
    <property type="molecule type" value="Genomic_DNA"/>
</dbReference>
<evidence type="ECO:0000259" key="1">
    <source>
        <dbReference type="Pfam" id="PF13372"/>
    </source>
</evidence>
<dbReference type="InterPro" id="IPR025388">
    <property type="entry name" value="Alginate_export_dom"/>
</dbReference>
<comment type="caution">
    <text evidence="2">The sequence shown here is derived from an EMBL/GenBank/DDBJ whole genome shotgun (WGS) entry which is preliminary data.</text>
</comment>
<accession>A0A7V0IAB4</accession>
<dbReference type="AlphaFoldDB" id="A0A7V0IAB4"/>
<dbReference type="Pfam" id="PF13372">
    <property type="entry name" value="Alginate_exp"/>
    <property type="match status" value="1"/>
</dbReference>
<organism evidence="2">
    <name type="scientific">Desulfofervidus auxilii</name>
    <dbReference type="NCBI Taxonomy" id="1621989"/>
    <lineage>
        <taxon>Bacteria</taxon>
        <taxon>Pseudomonadati</taxon>
        <taxon>Thermodesulfobacteriota</taxon>
        <taxon>Candidatus Desulfofervidia</taxon>
        <taxon>Candidatus Desulfofervidales</taxon>
        <taxon>Candidatus Desulfofervidaceae</taxon>
        <taxon>Candidatus Desulfofervidus</taxon>
    </lineage>
</organism>
<dbReference type="Proteomes" id="UP000885706">
    <property type="component" value="Unassembled WGS sequence"/>
</dbReference>
<evidence type="ECO:0000313" key="2">
    <source>
        <dbReference type="EMBL" id="HDD35623.1"/>
    </source>
</evidence>
<gene>
    <name evidence="2" type="ORF">ENF30_02355</name>
</gene>
<dbReference type="InterPro" id="IPR053728">
    <property type="entry name" value="Alginate_Permeability_Chnl"/>
</dbReference>
<dbReference type="Gene3D" id="2.40.160.100">
    <property type="match status" value="1"/>
</dbReference>
<name>A0A7V0IAB4_DESA2</name>
<sequence>MRRILLFLIVIFITFCNSSEARIIFLNGKLELGGRVRFRQEIKDGYYVPIGQNKVHDALSLLQTRFYVKFMSQKDLGFYLMFEDARDFTDPHPYKLLTPYAYDTGFDVQQAYLFYEPKNKFISIWAGRREVFYLKHRLIGTTLGWGNKVIAYDGAMVTFKGEKFRFDLSYLNRVSPEHSGKIFQHNWFGQPANTIVAWLTLKKIFKKGDLDIYTIYDDRRNGEDIYALGLRVYGEIKGFIGYDINATLELGDALVGNAFQDRVAGAFYLDTWCNLNMRLKPTIGLEYFMATGDNYPQGGNYNTFDQLYATPHYSYGYMDLIGWQNMHDLNFKAWIKPVKGLKCGASFHTFWLFANEDNWYNAYKKVQRYGKKNASHYIGNELDFIFFYNFTRYLTFIGTYAHFFAGKFVAQTGQSNDADFFSMEVRFGF</sequence>
<feature type="domain" description="Alginate export" evidence="1">
    <location>
        <begin position="30"/>
        <end position="417"/>
    </location>
</feature>
<reference evidence="2" key="1">
    <citation type="journal article" date="2020" name="mSystems">
        <title>Genome- and Community-Level Interaction Insights into Carbon Utilization and Element Cycling Functions of Hydrothermarchaeota in Hydrothermal Sediment.</title>
        <authorList>
            <person name="Zhou Z."/>
            <person name="Liu Y."/>
            <person name="Xu W."/>
            <person name="Pan J."/>
            <person name="Luo Z.H."/>
            <person name="Li M."/>
        </authorList>
    </citation>
    <scope>NUCLEOTIDE SEQUENCE [LARGE SCALE GENOMIC DNA]</scope>
    <source>
        <strain evidence="2">HyVt-113</strain>
    </source>
</reference>